<evidence type="ECO:0000313" key="7">
    <source>
        <dbReference type="EMBL" id="MUN54380.1"/>
    </source>
</evidence>
<name>A0A7K1LH03_9MICC</name>
<reference evidence="7 8" key="1">
    <citation type="submission" date="2019-12" db="EMBL/GenBank/DDBJ databases">
        <authorList>
            <person name="Li J."/>
            <person name="Shi Y."/>
            <person name="Xu G."/>
            <person name="Xiao D."/>
            <person name="Ran X."/>
        </authorList>
    </citation>
    <scope>NUCLEOTIDE SEQUENCE [LARGE SCALE GENOMIC DNA]</scope>
    <source>
        <strain evidence="7 8">JCM 15915</strain>
    </source>
</reference>
<comment type="pathway">
    <text evidence="3 4">Cofactor biosynthesis; coenzyme A biosynthesis; CoA from (R)-pantothenate: step 3/5.</text>
</comment>
<evidence type="ECO:0000256" key="1">
    <source>
        <dbReference type="ARBA" id="ARBA00022793"/>
    </source>
</evidence>
<dbReference type="SUPFAM" id="SSF52507">
    <property type="entry name" value="Homo-oligomeric flavin-containing Cys decarboxylases, HFCD"/>
    <property type="match status" value="1"/>
</dbReference>
<dbReference type="SUPFAM" id="SSF102645">
    <property type="entry name" value="CoaB-like"/>
    <property type="match status" value="1"/>
</dbReference>
<keyword evidence="3" id="KW-0511">Multifunctional enzyme</keyword>
<dbReference type="EMBL" id="WOGT01000001">
    <property type="protein sequence ID" value="MUN54380.1"/>
    <property type="molecule type" value="Genomic_DNA"/>
</dbReference>
<dbReference type="PANTHER" id="PTHR14359:SF6">
    <property type="entry name" value="PHOSPHOPANTOTHENOYLCYSTEINE DECARBOXYLASE"/>
    <property type="match status" value="1"/>
</dbReference>
<comment type="cofactor">
    <cofactor evidence="3">
        <name>FMN</name>
        <dbReference type="ChEBI" id="CHEBI:58210"/>
    </cofactor>
    <text evidence="3">Binds 1 FMN per subunit.</text>
</comment>
<keyword evidence="3 4" id="KW-0285">Flavoprotein</keyword>
<dbReference type="HAMAP" id="MF_02225">
    <property type="entry name" value="CoaBC"/>
    <property type="match status" value="1"/>
</dbReference>
<dbReference type="EC" id="4.1.1.36" evidence="3"/>
<feature type="binding site" evidence="3">
    <location>
        <position position="284"/>
    </location>
    <ligand>
        <name>CTP</name>
        <dbReference type="ChEBI" id="CHEBI:37563"/>
    </ligand>
</feature>
<comment type="similarity">
    <text evidence="3 4">In the C-terminal section; belongs to the PPC synthetase family.</text>
</comment>
<dbReference type="RefSeq" id="WP_129314423.1">
    <property type="nucleotide sequence ID" value="NZ_CP197643.1"/>
</dbReference>
<dbReference type="Proteomes" id="UP000462152">
    <property type="component" value="Unassembled WGS sequence"/>
</dbReference>
<keyword evidence="2 3" id="KW-0456">Lyase</keyword>
<feature type="region of interest" description="Phosphopantothenoylcysteine decarboxylase" evidence="3">
    <location>
        <begin position="1"/>
        <end position="190"/>
    </location>
</feature>
<dbReference type="GO" id="GO:0046872">
    <property type="term" value="F:metal ion binding"/>
    <property type="evidence" value="ECO:0007669"/>
    <property type="project" value="UniProtKB-KW"/>
</dbReference>
<comment type="function">
    <text evidence="4">Catalyzes two steps in the biosynthesis of coenzyme A. In the first step cysteine is conjugated to 4'-phosphopantothenate to form 4-phosphopantothenoylcysteine, in the latter compound is decarboxylated to form 4'-phosphopantotheine.</text>
</comment>
<dbReference type="GO" id="GO:0015937">
    <property type="term" value="P:coenzyme A biosynthetic process"/>
    <property type="evidence" value="ECO:0007669"/>
    <property type="project" value="UniProtKB-UniRule"/>
</dbReference>
<keyword evidence="3 4" id="KW-0288">FMN</keyword>
<dbReference type="InterPro" id="IPR035929">
    <property type="entry name" value="CoaB-like_sf"/>
</dbReference>
<gene>
    <name evidence="3 7" type="primary">coaBC</name>
    <name evidence="7" type="ORF">GMA10_03980</name>
</gene>
<comment type="catalytic activity">
    <reaction evidence="3 4">
        <text>(R)-4'-phosphopantothenate + L-cysteine + CTP = N-[(R)-4-phosphopantothenoyl]-L-cysteine + CMP + diphosphate + H(+)</text>
        <dbReference type="Rhea" id="RHEA:19397"/>
        <dbReference type="ChEBI" id="CHEBI:10986"/>
        <dbReference type="ChEBI" id="CHEBI:15378"/>
        <dbReference type="ChEBI" id="CHEBI:33019"/>
        <dbReference type="ChEBI" id="CHEBI:35235"/>
        <dbReference type="ChEBI" id="CHEBI:37563"/>
        <dbReference type="ChEBI" id="CHEBI:59458"/>
        <dbReference type="ChEBI" id="CHEBI:60377"/>
        <dbReference type="EC" id="6.3.2.5"/>
    </reaction>
</comment>
<keyword evidence="3 4" id="KW-0436">Ligase</keyword>
<proteinExistence type="inferred from homology"/>
<dbReference type="GO" id="GO:0071513">
    <property type="term" value="C:phosphopantothenoylcysteine decarboxylase complex"/>
    <property type="evidence" value="ECO:0007669"/>
    <property type="project" value="TreeGrafter"/>
</dbReference>
<dbReference type="PANTHER" id="PTHR14359">
    <property type="entry name" value="HOMO-OLIGOMERIC FLAVIN CONTAINING CYS DECARBOXYLASE FAMILY"/>
    <property type="match status" value="1"/>
</dbReference>
<evidence type="ECO:0000259" key="6">
    <source>
        <dbReference type="Pfam" id="PF04127"/>
    </source>
</evidence>
<comment type="cofactor">
    <cofactor evidence="3">
        <name>Mg(2+)</name>
        <dbReference type="ChEBI" id="CHEBI:18420"/>
    </cofactor>
</comment>
<dbReference type="OrthoDB" id="9802554at2"/>
<keyword evidence="3" id="KW-0479">Metal-binding</keyword>
<dbReference type="InterPro" id="IPR007085">
    <property type="entry name" value="DNA/pantothenate-metab_flavo_C"/>
</dbReference>
<evidence type="ECO:0000259" key="5">
    <source>
        <dbReference type="Pfam" id="PF02441"/>
    </source>
</evidence>
<dbReference type="GO" id="GO:0004632">
    <property type="term" value="F:phosphopantothenate--cysteine ligase activity"/>
    <property type="evidence" value="ECO:0007669"/>
    <property type="project" value="UniProtKB-UniRule"/>
</dbReference>
<comment type="similarity">
    <text evidence="3 4">In the N-terminal section; belongs to the HFCD (homo-oligomeric flavin containing Cys decarboxylase) superfamily.</text>
</comment>
<keyword evidence="3" id="KW-0460">Magnesium</keyword>
<dbReference type="InterPro" id="IPR003382">
    <property type="entry name" value="Flavoprotein"/>
</dbReference>
<dbReference type="InterPro" id="IPR005252">
    <property type="entry name" value="CoaBC"/>
</dbReference>
<dbReference type="InterPro" id="IPR036551">
    <property type="entry name" value="Flavin_trans-like"/>
</dbReference>
<comment type="function">
    <text evidence="3">Catalyzes two sequential steps in the biosynthesis of coenzyme A. In the first step cysteine is conjugated to 4'-phosphopantothenate to form 4-phosphopantothenoylcysteine. In the second step the latter compound is decarboxylated to form 4'-phosphopantotheine.</text>
</comment>
<feature type="binding site" evidence="3">
    <location>
        <begin position="313"/>
        <end position="316"/>
    </location>
    <ligand>
        <name>CTP</name>
        <dbReference type="ChEBI" id="CHEBI:37563"/>
    </ligand>
</feature>
<dbReference type="Gene3D" id="3.40.50.10300">
    <property type="entry name" value="CoaB-like"/>
    <property type="match status" value="1"/>
</dbReference>
<feature type="region of interest" description="Phosphopantothenate--cysteine ligase" evidence="3">
    <location>
        <begin position="191"/>
        <end position="429"/>
    </location>
</feature>
<dbReference type="GO" id="GO:0010181">
    <property type="term" value="F:FMN binding"/>
    <property type="evidence" value="ECO:0007669"/>
    <property type="project" value="UniProtKB-UniRule"/>
</dbReference>
<comment type="caution">
    <text evidence="3">Lacks conserved residue(s) required for the propagation of feature annotation.</text>
</comment>
<protein>
    <recommendedName>
        <fullName evidence="3">Coenzyme A biosynthesis bifunctional protein CoaBC</fullName>
    </recommendedName>
    <alternativeName>
        <fullName evidence="3">DNA/pantothenate metabolism flavoprotein</fullName>
    </alternativeName>
    <alternativeName>
        <fullName evidence="3">Phosphopantothenoylcysteine synthetase/decarboxylase</fullName>
        <shortName evidence="3">PPCS-PPCDC</shortName>
    </alternativeName>
    <domain>
        <recommendedName>
            <fullName evidence="3">Phosphopantothenoylcysteine decarboxylase</fullName>
            <shortName evidence="3">PPC decarboxylase</shortName>
            <shortName evidence="3">PPC-DC</shortName>
            <ecNumber evidence="3">4.1.1.36</ecNumber>
        </recommendedName>
        <alternativeName>
            <fullName evidence="3">CoaC</fullName>
        </alternativeName>
    </domain>
    <domain>
        <recommendedName>
            <fullName evidence="3">Phosphopantothenate--cysteine ligase</fullName>
            <ecNumber evidence="3">6.3.2.5</ecNumber>
        </recommendedName>
        <alternativeName>
            <fullName evidence="3">CoaB</fullName>
        </alternativeName>
        <alternativeName>
            <fullName evidence="3">Phosphopantothenoylcysteine synthetase</fullName>
            <shortName evidence="3">PPC synthetase</shortName>
            <shortName evidence="3">PPC-S</shortName>
        </alternativeName>
    </domain>
</protein>
<evidence type="ECO:0000313" key="8">
    <source>
        <dbReference type="Proteomes" id="UP000462152"/>
    </source>
</evidence>
<dbReference type="EC" id="6.3.2.5" evidence="3"/>
<feature type="binding site" evidence="3">
    <location>
        <position position="353"/>
    </location>
    <ligand>
        <name>CTP</name>
        <dbReference type="ChEBI" id="CHEBI:37563"/>
    </ligand>
</feature>
<dbReference type="UniPathway" id="UPA00241">
    <property type="reaction ID" value="UER00353"/>
</dbReference>
<sequence>MRVILGIGGGIAAYKAAMLLRLFSEDGHDVVAMPTRSALEFVGAPTWEALSGSPVRTTVFEDVESVNHVRQGEEADMIVVAPATADLMARVASGRADDLLTATILTARCPVVFAPAMHTQMWENPATVRNVGLLRDYGYTVIEPAVGRLTGRDSGAGRLPEPAEIHRRAMAAHADHRENETEPADLTGKKIVVTAGGTREALDPVRYLGNRSSGKQGLAIALAAADRGADVHLILAHTEVPDPDETEKLRISRVSSALELLEATERAAIEDRADVVVMTAAVADFRPRDLSETKIKKDPEAQDAPTIDLVRNPDILKTLVRKKSEGKHQAFLVGFAAETGSPEQSVAELGRLKLESKGCDVLVVNEVGTDLVFGKDRTAATLLTRGAEPGEESEVRGTKADLARRLMTRIASHFNIPPQSSNESIERVE</sequence>
<comment type="catalytic activity">
    <reaction evidence="3 4">
        <text>N-[(R)-4-phosphopantothenoyl]-L-cysteine + H(+) = (R)-4'-phosphopantetheine + CO2</text>
        <dbReference type="Rhea" id="RHEA:16793"/>
        <dbReference type="ChEBI" id="CHEBI:15378"/>
        <dbReference type="ChEBI" id="CHEBI:16526"/>
        <dbReference type="ChEBI" id="CHEBI:59458"/>
        <dbReference type="ChEBI" id="CHEBI:61723"/>
        <dbReference type="EC" id="4.1.1.36"/>
    </reaction>
</comment>
<evidence type="ECO:0000256" key="4">
    <source>
        <dbReference type="RuleBase" id="RU364078"/>
    </source>
</evidence>
<dbReference type="GO" id="GO:0015941">
    <property type="term" value="P:pantothenate catabolic process"/>
    <property type="evidence" value="ECO:0007669"/>
    <property type="project" value="InterPro"/>
</dbReference>
<comment type="pathway">
    <text evidence="3 4">Cofactor biosynthesis; coenzyme A biosynthesis; CoA from (R)-pantothenate: step 2/5.</text>
</comment>
<evidence type="ECO:0000256" key="3">
    <source>
        <dbReference type="HAMAP-Rule" id="MF_02225"/>
    </source>
</evidence>
<dbReference type="Gene3D" id="3.40.50.1950">
    <property type="entry name" value="Flavin prenyltransferase-like"/>
    <property type="match status" value="1"/>
</dbReference>
<feature type="binding site" evidence="3">
    <location>
        <position position="335"/>
    </location>
    <ligand>
        <name>CTP</name>
        <dbReference type="ChEBI" id="CHEBI:37563"/>
    </ligand>
</feature>
<feature type="binding site" evidence="3">
    <location>
        <position position="357"/>
    </location>
    <ligand>
        <name>CTP</name>
        <dbReference type="ChEBI" id="CHEBI:37563"/>
    </ligand>
</feature>
<keyword evidence="1 3" id="KW-0210">Decarboxylase</keyword>
<feature type="domain" description="Flavoprotein" evidence="5">
    <location>
        <begin position="1"/>
        <end position="165"/>
    </location>
</feature>
<comment type="caution">
    <text evidence="7">The sequence shown here is derived from an EMBL/GenBank/DDBJ whole genome shotgun (WGS) entry which is preliminary data.</text>
</comment>
<keyword evidence="8" id="KW-1185">Reference proteome</keyword>
<accession>A0A7K1LH03</accession>
<organism evidence="7 8">
    <name type="scientific">Rothia koreensis</name>
    <dbReference type="NCBI Taxonomy" id="592378"/>
    <lineage>
        <taxon>Bacteria</taxon>
        <taxon>Bacillati</taxon>
        <taxon>Actinomycetota</taxon>
        <taxon>Actinomycetes</taxon>
        <taxon>Micrococcales</taxon>
        <taxon>Micrococcaceae</taxon>
        <taxon>Rothia</taxon>
    </lineage>
</organism>
<dbReference type="Pfam" id="PF04127">
    <property type="entry name" value="DFP"/>
    <property type="match status" value="1"/>
</dbReference>
<dbReference type="GO" id="GO:0004633">
    <property type="term" value="F:phosphopantothenoylcysteine decarboxylase activity"/>
    <property type="evidence" value="ECO:0007669"/>
    <property type="project" value="UniProtKB-UniRule"/>
</dbReference>
<evidence type="ECO:0000256" key="2">
    <source>
        <dbReference type="ARBA" id="ARBA00023239"/>
    </source>
</evidence>
<dbReference type="NCBIfam" id="TIGR00521">
    <property type="entry name" value="coaBC_dfp"/>
    <property type="match status" value="1"/>
</dbReference>
<dbReference type="Pfam" id="PF02441">
    <property type="entry name" value="Flavoprotein"/>
    <property type="match status" value="1"/>
</dbReference>
<feature type="domain" description="DNA/pantothenate metabolism flavoprotein C-terminal" evidence="6">
    <location>
        <begin position="186"/>
        <end position="412"/>
    </location>
</feature>
<feature type="binding site" evidence="3">
    <location>
        <position position="294"/>
    </location>
    <ligand>
        <name>CTP</name>
        <dbReference type="ChEBI" id="CHEBI:37563"/>
    </ligand>
</feature>
<dbReference type="AlphaFoldDB" id="A0A7K1LH03"/>